<feature type="compositionally biased region" description="Polar residues" evidence="11">
    <location>
        <begin position="1"/>
        <end position="10"/>
    </location>
</feature>
<evidence type="ECO:0000256" key="12">
    <source>
        <dbReference type="SAM" id="Phobius"/>
    </source>
</evidence>
<dbReference type="GO" id="GO:0017110">
    <property type="term" value="F:nucleoside diphosphate phosphatase activity"/>
    <property type="evidence" value="ECO:0000318"/>
    <property type="project" value="GO_Central"/>
</dbReference>
<dbReference type="PROSITE" id="PS01238">
    <property type="entry name" value="GDA1_CD39_NTPASE"/>
    <property type="match status" value="1"/>
</dbReference>
<feature type="transmembrane region" description="Helical" evidence="12">
    <location>
        <begin position="513"/>
        <end position="532"/>
    </location>
</feature>
<dbReference type="OrthoDB" id="6372431at2759"/>
<feature type="active site" description="Proton acceptor" evidence="9">
    <location>
        <position position="220"/>
    </location>
</feature>
<dbReference type="PANTHER" id="PTHR11782:SF96">
    <property type="entry name" value="APYRASE 6-RELATED"/>
    <property type="match status" value="1"/>
</dbReference>
<dbReference type="AlphaFoldDB" id="A0A059D9N3"/>
<keyword evidence="12" id="KW-0472">Membrane</keyword>
<dbReference type="EMBL" id="KK198754">
    <property type="protein sequence ID" value="KCW87297.1"/>
    <property type="molecule type" value="Genomic_DNA"/>
</dbReference>
<evidence type="ECO:0000256" key="2">
    <source>
        <dbReference type="ARBA" id="ARBA00012148"/>
    </source>
</evidence>
<dbReference type="PANTHER" id="PTHR11782">
    <property type="entry name" value="ADENOSINE/GUANOSINE DIPHOSPHATASE"/>
    <property type="match status" value="1"/>
</dbReference>
<evidence type="ECO:0000256" key="3">
    <source>
        <dbReference type="ARBA" id="ARBA00022801"/>
    </source>
</evidence>
<dbReference type="Pfam" id="PF01150">
    <property type="entry name" value="GDA1_CD39"/>
    <property type="match status" value="1"/>
</dbReference>
<evidence type="ECO:0000256" key="9">
    <source>
        <dbReference type="PIRSR" id="PIRSR600407-1"/>
    </source>
</evidence>
<evidence type="ECO:0000313" key="13">
    <source>
        <dbReference type="EMBL" id="KCW87297.1"/>
    </source>
</evidence>
<dbReference type="OMA" id="QWPEEKE"/>
<comment type="catalytic activity">
    <reaction evidence="8">
        <text>a ribonucleoside 5'-triphosphate + 2 H2O = a ribonucleoside 5'-phosphate + 2 phosphate + 2 H(+)</text>
        <dbReference type="Rhea" id="RHEA:36795"/>
        <dbReference type="ChEBI" id="CHEBI:15377"/>
        <dbReference type="ChEBI" id="CHEBI:15378"/>
        <dbReference type="ChEBI" id="CHEBI:43474"/>
        <dbReference type="ChEBI" id="CHEBI:58043"/>
        <dbReference type="ChEBI" id="CHEBI:61557"/>
        <dbReference type="EC" id="3.6.1.5"/>
    </reaction>
</comment>
<dbReference type="EC" id="3.6.1.5" evidence="2"/>
<evidence type="ECO:0000256" key="7">
    <source>
        <dbReference type="ARBA" id="ARBA00032306"/>
    </source>
</evidence>
<dbReference type="eggNOG" id="KOG1386">
    <property type="taxonomic scope" value="Eukaryota"/>
</dbReference>
<feature type="compositionally biased region" description="Low complexity" evidence="11">
    <location>
        <begin position="11"/>
        <end position="21"/>
    </location>
</feature>
<evidence type="ECO:0000256" key="6">
    <source>
        <dbReference type="ARBA" id="ARBA00031428"/>
    </source>
</evidence>
<dbReference type="InterPro" id="IPR000407">
    <property type="entry name" value="GDA1_CD39_NTPase"/>
</dbReference>
<protein>
    <recommendedName>
        <fullName evidence="2">apyrase</fullName>
        <ecNumber evidence="2">3.6.1.5</ecNumber>
    </recommendedName>
    <alternativeName>
        <fullName evidence="6">ATP-diphosphatase</fullName>
    </alternativeName>
    <alternativeName>
        <fullName evidence="7">ATP-diphosphohydrolase</fullName>
    </alternativeName>
    <alternativeName>
        <fullName evidence="4">Adenosine diphosphatase</fullName>
    </alternativeName>
    <alternativeName>
        <fullName evidence="5">NTPDase</fullName>
    </alternativeName>
</protein>
<keyword evidence="12" id="KW-0812">Transmembrane</keyword>
<feature type="compositionally biased region" description="Pro residues" evidence="11">
    <location>
        <begin position="38"/>
        <end position="49"/>
    </location>
</feature>
<evidence type="ECO:0000256" key="1">
    <source>
        <dbReference type="ARBA" id="ARBA00009283"/>
    </source>
</evidence>
<accession>A0A059D9N3</accession>
<dbReference type="Gramene" id="KCW87297">
    <property type="protein sequence ID" value="KCW87297"/>
    <property type="gene ID" value="EUGRSUZ_B03790"/>
</dbReference>
<dbReference type="KEGG" id="egr:104433930"/>
<reference evidence="13" key="1">
    <citation type="submission" date="2013-07" db="EMBL/GenBank/DDBJ databases">
        <title>The genome of Eucalyptus grandis.</title>
        <authorList>
            <person name="Schmutz J."/>
            <person name="Hayes R."/>
            <person name="Myburg A."/>
            <person name="Tuskan G."/>
            <person name="Grattapaglia D."/>
            <person name="Rokhsar D.S."/>
        </authorList>
    </citation>
    <scope>NUCLEOTIDE SEQUENCE</scope>
    <source>
        <tissue evidence="13">Leaf extractions</tissue>
    </source>
</reference>
<dbReference type="InParanoid" id="A0A059D9N3"/>
<gene>
    <name evidence="13" type="ORF">EUGRSUZ_B03790</name>
</gene>
<feature type="region of interest" description="Disordered" evidence="11">
    <location>
        <begin position="1"/>
        <end position="51"/>
    </location>
</feature>
<evidence type="ECO:0000256" key="10">
    <source>
        <dbReference type="RuleBase" id="RU003833"/>
    </source>
</evidence>
<evidence type="ECO:0000256" key="8">
    <source>
        <dbReference type="ARBA" id="ARBA00049175"/>
    </source>
</evidence>
<feature type="transmembrane region" description="Helical" evidence="12">
    <location>
        <begin position="56"/>
        <end position="75"/>
    </location>
</feature>
<dbReference type="GO" id="GO:0004050">
    <property type="term" value="F:apyrase activity"/>
    <property type="evidence" value="ECO:0007669"/>
    <property type="project" value="UniProtKB-EC"/>
</dbReference>
<proteinExistence type="inferred from homology"/>
<evidence type="ECO:0000256" key="4">
    <source>
        <dbReference type="ARBA" id="ARBA00030084"/>
    </source>
</evidence>
<name>A0A059D9N3_EUCGR</name>
<dbReference type="Gene3D" id="3.30.420.40">
    <property type="match status" value="1"/>
</dbReference>
<comment type="similarity">
    <text evidence="1 10">Belongs to the GDA1/CD39 NTPase family.</text>
</comment>
<keyword evidence="3 10" id="KW-0378">Hydrolase</keyword>
<dbReference type="Gene3D" id="3.30.420.150">
    <property type="entry name" value="Exopolyphosphatase. Domain 2"/>
    <property type="match status" value="1"/>
</dbReference>
<dbReference type="STRING" id="71139.A0A059D9N3"/>
<evidence type="ECO:0000256" key="5">
    <source>
        <dbReference type="ARBA" id="ARBA00031370"/>
    </source>
</evidence>
<sequence length="558" mass="61391">MDFSNLQSRASSSSSSSSSSSYIPPHRTQLHPRMHSFSPPPFPPQPPQPQKSRPKLLVLAAAALFCVAPFLYYIFATALSVHGSSKFADPSPGFHGLVINAAPSGSSIHVFEFYSEGALPSVAVDGSGTESERVRPGLAAFADDPGAAGRSISELIKFAKRRVRKKDRAKTKVVLAVSGGLEGLSPMVRGRIVESCRRVLRKSGFMFRDEWARVITGEDEGVFSWVAVNYILGTLGSESEDTIGTVELGGRSMEVTFAPRESTQLQTSRVVKLGGTTYNLYTLSLQQFGQDDAWRSELHNSGELRTASSSNDKHVMNPCFPRGYGLTSKVRDAESLTSKVRDAESLTSYPAGNYSACKNDALALLRTRKDKCSHPPCNLLLSSIGNLQGSAIPLERFYYTSEFFGMFSREGLFDLKLAGERYCADDDWGKLRNKQNSMEDLDLSRYCFSSAYVVALLHDSLGIPFDDKRVHSANRTGSIPFDWTLGAYVVLTMQDAVAHESDNFGEIVGNESVTYFSLFAVLLIVVLAAFLISQWQKPQLKTIYDLEKGHYIVTRVPR</sequence>
<organism evidence="13">
    <name type="scientific">Eucalyptus grandis</name>
    <name type="common">Flooded gum</name>
    <dbReference type="NCBI Taxonomy" id="71139"/>
    <lineage>
        <taxon>Eukaryota</taxon>
        <taxon>Viridiplantae</taxon>
        <taxon>Streptophyta</taxon>
        <taxon>Embryophyta</taxon>
        <taxon>Tracheophyta</taxon>
        <taxon>Spermatophyta</taxon>
        <taxon>Magnoliopsida</taxon>
        <taxon>eudicotyledons</taxon>
        <taxon>Gunneridae</taxon>
        <taxon>Pentapetalae</taxon>
        <taxon>rosids</taxon>
        <taxon>malvids</taxon>
        <taxon>Myrtales</taxon>
        <taxon>Myrtaceae</taxon>
        <taxon>Myrtoideae</taxon>
        <taxon>Eucalypteae</taxon>
        <taxon>Eucalyptus</taxon>
    </lineage>
</organism>
<evidence type="ECO:0000256" key="11">
    <source>
        <dbReference type="SAM" id="MobiDB-lite"/>
    </source>
</evidence>
<dbReference type="GO" id="GO:0009134">
    <property type="term" value="P:nucleoside diphosphate catabolic process"/>
    <property type="evidence" value="ECO:0000318"/>
    <property type="project" value="GO_Central"/>
</dbReference>
<keyword evidence="12" id="KW-1133">Transmembrane helix</keyword>
<dbReference type="GO" id="GO:0016020">
    <property type="term" value="C:membrane"/>
    <property type="evidence" value="ECO:0000318"/>
    <property type="project" value="GO_Central"/>
</dbReference>